<dbReference type="Gene3D" id="1.10.10.60">
    <property type="entry name" value="Homeodomain-like"/>
    <property type="match status" value="1"/>
</dbReference>
<keyword evidence="6" id="KW-0804">Transcription</keyword>
<keyword evidence="2" id="KW-0067">ATP-binding</keyword>
<feature type="region of interest" description="Disordered" evidence="7">
    <location>
        <begin position="434"/>
        <end position="456"/>
    </location>
</feature>
<evidence type="ECO:0000313" key="9">
    <source>
        <dbReference type="EMBL" id="BBO81057.1"/>
    </source>
</evidence>
<evidence type="ECO:0000256" key="5">
    <source>
        <dbReference type="ARBA" id="ARBA00023159"/>
    </source>
</evidence>
<dbReference type="SMART" id="SM00382">
    <property type="entry name" value="AAA"/>
    <property type="match status" value="1"/>
</dbReference>
<accession>A0A5K7ZLW7</accession>
<dbReference type="Gene3D" id="1.10.8.60">
    <property type="match status" value="1"/>
</dbReference>
<dbReference type="InterPro" id="IPR025944">
    <property type="entry name" value="Sigma_54_int_dom_CS"/>
</dbReference>
<dbReference type="Gene3D" id="3.30.450.40">
    <property type="match status" value="1"/>
</dbReference>
<dbReference type="PANTHER" id="PTHR32071">
    <property type="entry name" value="TRANSCRIPTIONAL REGULATORY PROTEIN"/>
    <property type="match status" value="1"/>
</dbReference>
<dbReference type="AlphaFoldDB" id="A0A5K7ZLW7"/>
<proteinExistence type="predicted"/>
<dbReference type="PROSITE" id="PS00675">
    <property type="entry name" value="SIGMA54_INTERACT_1"/>
    <property type="match status" value="1"/>
</dbReference>
<sequence>MTDDKTFFHQATMKICGSLDTDKVVRKCAGYLSAYIPLEGLMLSTYEPEKGAIRILALSATVSTAPWDKPIYLSAEAQAILAEMEQGVSLRRQAENDPIAHEFSHALGIAPFPTIVLHLKLDEKKLGVVIVFSTNENAFTDEHIRLMGLLHDPFAVAMANVLRHRELLRLKDLLADDNRYLQQELRYLSGDEIIGARYGLRNVMEMVRQVAPLASHVMLTGETGVGKEVIANAIHYTSSRRDGPLVKVNCGAFAENLLDSELFGHEKGAFTGAIRTKRGRFERAHGGTLFLDEVGELPAAAQVRLLRVLQDGLVERIGGLEPIEVDVRIIAATHRDLTKMVKDGSFREDLWFRLNVFPIHIPPLRQRKSDIPALVHHFIDRKLKNFNLYEHPVLAPGEIERLSTYAWPGNVRELGNMVERALIRHQSGGLNPPLCFDDLKTDSSDTSPPPLAEPPPNRLLTLTLDEVMRRHIEAVLRLTNGKIQGKDGAAAILNVHSSTLRSRMNKLGVSFGRRRVIQ</sequence>
<reference evidence="9 10" key="1">
    <citation type="submission" date="2019-11" db="EMBL/GenBank/DDBJ databases">
        <title>Comparative genomics of hydrocarbon-degrading Desulfosarcina strains.</title>
        <authorList>
            <person name="Watanabe M."/>
            <person name="Kojima H."/>
            <person name="Fukui M."/>
        </authorList>
    </citation>
    <scope>NUCLEOTIDE SEQUENCE [LARGE SCALE GENOMIC DNA]</scope>
    <source>
        <strain evidence="9 10">28bB2T</strain>
    </source>
</reference>
<dbReference type="Pfam" id="PF00158">
    <property type="entry name" value="Sigma54_activat"/>
    <property type="match status" value="1"/>
</dbReference>
<dbReference type="InterPro" id="IPR029016">
    <property type="entry name" value="GAF-like_dom_sf"/>
</dbReference>
<dbReference type="SUPFAM" id="SSF52540">
    <property type="entry name" value="P-loop containing nucleoside triphosphate hydrolases"/>
    <property type="match status" value="1"/>
</dbReference>
<evidence type="ECO:0000256" key="6">
    <source>
        <dbReference type="ARBA" id="ARBA00023163"/>
    </source>
</evidence>
<dbReference type="SUPFAM" id="SSF46689">
    <property type="entry name" value="Homeodomain-like"/>
    <property type="match status" value="1"/>
</dbReference>
<feature type="compositionally biased region" description="Pro residues" evidence="7">
    <location>
        <begin position="447"/>
        <end position="456"/>
    </location>
</feature>
<dbReference type="InterPro" id="IPR009057">
    <property type="entry name" value="Homeodomain-like_sf"/>
</dbReference>
<evidence type="ECO:0000259" key="8">
    <source>
        <dbReference type="PROSITE" id="PS50045"/>
    </source>
</evidence>
<dbReference type="EMBL" id="AP021876">
    <property type="protein sequence ID" value="BBO81057.1"/>
    <property type="molecule type" value="Genomic_DNA"/>
</dbReference>
<evidence type="ECO:0000256" key="2">
    <source>
        <dbReference type="ARBA" id="ARBA00022840"/>
    </source>
</evidence>
<dbReference type="RefSeq" id="WP_155321860.1">
    <property type="nucleotide sequence ID" value="NZ_AP021876.1"/>
</dbReference>
<keyword evidence="1" id="KW-0547">Nucleotide-binding</keyword>
<dbReference type="GO" id="GO:0005524">
    <property type="term" value="F:ATP binding"/>
    <property type="evidence" value="ECO:0007669"/>
    <property type="project" value="UniProtKB-KW"/>
</dbReference>
<dbReference type="GO" id="GO:0006355">
    <property type="term" value="P:regulation of DNA-templated transcription"/>
    <property type="evidence" value="ECO:0007669"/>
    <property type="project" value="InterPro"/>
</dbReference>
<evidence type="ECO:0000256" key="1">
    <source>
        <dbReference type="ARBA" id="ARBA00022741"/>
    </source>
</evidence>
<dbReference type="InterPro" id="IPR058031">
    <property type="entry name" value="AAA_lid_NorR"/>
</dbReference>
<dbReference type="PROSITE" id="PS00676">
    <property type="entry name" value="SIGMA54_INTERACT_2"/>
    <property type="match status" value="1"/>
</dbReference>
<name>A0A5K7ZLW7_9BACT</name>
<keyword evidence="4" id="KW-0238">DNA-binding</keyword>
<dbReference type="InterPro" id="IPR003593">
    <property type="entry name" value="AAA+_ATPase"/>
</dbReference>
<protein>
    <submittedName>
        <fullName evidence="9">ATPase AAA</fullName>
    </submittedName>
</protein>
<dbReference type="PROSITE" id="PS50045">
    <property type="entry name" value="SIGMA54_INTERACT_4"/>
    <property type="match status" value="1"/>
</dbReference>
<dbReference type="InterPro" id="IPR025943">
    <property type="entry name" value="Sigma_54_int_dom_ATP-bd_2"/>
</dbReference>
<dbReference type="GO" id="GO:0003677">
    <property type="term" value="F:DNA binding"/>
    <property type="evidence" value="ECO:0007669"/>
    <property type="project" value="UniProtKB-KW"/>
</dbReference>
<keyword evidence="5" id="KW-0010">Activator</keyword>
<evidence type="ECO:0000256" key="3">
    <source>
        <dbReference type="ARBA" id="ARBA00023015"/>
    </source>
</evidence>
<organism evidence="9 10">
    <name type="scientific">Desulfosarcina ovata subsp. sediminis</name>
    <dbReference type="NCBI Taxonomy" id="885957"/>
    <lineage>
        <taxon>Bacteria</taxon>
        <taxon>Pseudomonadati</taxon>
        <taxon>Thermodesulfobacteriota</taxon>
        <taxon>Desulfobacteria</taxon>
        <taxon>Desulfobacterales</taxon>
        <taxon>Desulfosarcinaceae</taxon>
        <taxon>Desulfosarcina</taxon>
    </lineage>
</organism>
<dbReference type="InterPro" id="IPR025662">
    <property type="entry name" value="Sigma_54_int_dom_ATP-bd_1"/>
</dbReference>
<gene>
    <name evidence="9" type="ORF">DSCO28_16230</name>
</gene>
<dbReference type="CDD" id="cd00009">
    <property type="entry name" value="AAA"/>
    <property type="match status" value="1"/>
</dbReference>
<dbReference type="SUPFAM" id="SSF55781">
    <property type="entry name" value="GAF domain-like"/>
    <property type="match status" value="1"/>
</dbReference>
<dbReference type="InterPro" id="IPR002078">
    <property type="entry name" value="Sigma_54_int"/>
</dbReference>
<feature type="domain" description="Sigma-54 factor interaction" evidence="8">
    <location>
        <begin position="193"/>
        <end position="423"/>
    </location>
</feature>
<dbReference type="Gene3D" id="3.40.50.300">
    <property type="entry name" value="P-loop containing nucleotide triphosphate hydrolases"/>
    <property type="match status" value="1"/>
</dbReference>
<evidence type="ECO:0000256" key="7">
    <source>
        <dbReference type="SAM" id="MobiDB-lite"/>
    </source>
</evidence>
<dbReference type="InterPro" id="IPR027417">
    <property type="entry name" value="P-loop_NTPase"/>
</dbReference>
<dbReference type="Proteomes" id="UP000425960">
    <property type="component" value="Chromosome"/>
</dbReference>
<dbReference type="Pfam" id="PF25601">
    <property type="entry name" value="AAA_lid_14"/>
    <property type="match status" value="1"/>
</dbReference>
<dbReference type="KEGG" id="dov:DSCO28_16230"/>
<dbReference type="PANTHER" id="PTHR32071:SF117">
    <property type="entry name" value="PTS-DEPENDENT DIHYDROXYACETONE KINASE OPERON REGULATORY PROTEIN-RELATED"/>
    <property type="match status" value="1"/>
</dbReference>
<evidence type="ECO:0000256" key="4">
    <source>
        <dbReference type="ARBA" id="ARBA00023125"/>
    </source>
</evidence>
<keyword evidence="3" id="KW-0805">Transcription regulation</keyword>
<evidence type="ECO:0000313" key="10">
    <source>
        <dbReference type="Proteomes" id="UP000425960"/>
    </source>
</evidence>
<dbReference type="PROSITE" id="PS00688">
    <property type="entry name" value="SIGMA54_INTERACT_3"/>
    <property type="match status" value="1"/>
</dbReference>
<dbReference type="FunFam" id="3.40.50.300:FF:000006">
    <property type="entry name" value="DNA-binding transcriptional regulator NtrC"/>
    <property type="match status" value="1"/>
</dbReference>